<gene>
    <name evidence="2" type="ORF">JD108_08365</name>
    <name evidence="3" type="ORF">KDJ56_08045</name>
</gene>
<dbReference type="Proteomes" id="UP000677234">
    <property type="component" value="Chromosome"/>
</dbReference>
<organism evidence="2 4">
    <name type="scientific">Brevibacillus composti</name>
    <dbReference type="NCBI Taxonomy" id="2796470"/>
    <lineage>
        <taxon>Bacteria</taxon>
        <taxon>Bacillati</taxon>
        <taxon>Bacillota</taxon>
        <taxon>Bacilli</taxon>
        <taxon>Bacillales</taxon>
        <taxon>Paenibacillaceae</taxon>
        <taxon>Brevibacillus</taxon>
    </lineage>
</organism>
<dbReference type="EMBL" id="CP073708">
    <property type="protein sequence ID" value="QUO42890.1"/>
    <property type="molecule type" value="Genomic_DNA"/>
</dbReference>
<reference evidence="3" key="2">
    <citation type="submission" date="2021-04" db="EMBL/GenBank/DDBJ databases">
        <title>Brevibacillus composti FJAT-54423, complete genome.</title>
        <authorList>
            <person name="Tang R."/>
        </authorList>
    </citation>
    <scope>NUCLEOTIDE SEQUENCE</scope>
    <source>
        <strain evidence="3">FJAT-54424</strain>
    </source>
</reference>
<sequence>MMTRYVRVAIWLLAAVWLLQACSSPSGENGLAAAFDPEDPKEYGIRGIYLGQNIKEAMEQLQPTKADFMDAVTRESYTADQLAAGAGTMVMGLLLVDETQLMVTVKQGVLHSIVVGGIPREKAAAFATNRGLAAYDGPEKIQQLYGQAAGQSQEITLQGSKYKLLLRLHDNQLIGYRFDTVE</sequence>
<dbReference type="Proteomes" id="UP000595847">
    <property type="component" value="Chromosome"/>
</dbReference>
<dbReference type="AlphaFoldDB" id="A0A7T5ENI3"/>
<proteinExistence type="predicted"/>
<evidence type="ECO:0008006" key="6">
    <source>
        <dbReference type="Google" id="ProtNLM"/>
    </source>
</evidence>
<protein>
    <recommendedName>
        <fullName evidence="6">DUF4309 domain-containing protein</fullName>
    </recommendedName>
</protein>
<evidence type="ECO:0000313" key="4">
    <source>
        <dbReference type="Proteomes" id="UP000595847"/>
    </source>
</evidence>
<dbReference type="KEGG" id="bcop:JD108_08365"/>
<feature type="signal peptide" evidence="1">
    <location>
        <begin position="1"/>
        <end position="21"/>
    </location>
</feature>
<reference evidence="2 4" key="1">
    <citation type="submission" date="2020-12" db="EMBL/GenBank/DDBJ databases">
        <title>strain FJAT-54423T represents a novel species of the genus Brevibacillus.</title>
        <authorList>
            <person name="Tang R."/>
        </authorList>
    </citation>
    <scope>NUCLEOTIDE SEQUENCE [LARGE SCALE GENOMIC DNA]</scope>
    <source>
        <strain evidence="2 4">FJAT-54423</strain>
    </source>
</reference>
<evidence type="ECO:0000313" key="3">
    <source>
        <dbReference type="EMBL" id="QUO42890.1"/>
    </source>
</evidence>
<feature type="chain" id="PRO_5039501668" description="DUF4309 domain-containing protein" evidence="1">
    <location>
        <begin position="22"/>
        <end position="182"/>
    </location>
</feature>
<accession>A0A7T5ENI3</accession>
<evidence type="ECO:0000313" key="5">
    <source>
        <dbReference type="Proteomes" id="UP000677234"/>
    </source>
</evidence>
<evidence type="ECO:0000313" key="2">
    <source>
        <dbReference type="EMBL" id="QQE75864.1"/>
    </source>
</evidence>
<evidence type="ECO:0000256" key="1">
    <source>
        <dbReference type="SAM" id="SignalP"/>
    </source>
</evidence>
<dbReference type="PROSITE" id="PS51257">
    <property type="entry name" value="PROKAR_LIPOPROTEIN"/>
    <property type="match status" value="1"/>
</dbReference>
<dbReference type="EMBL" id="CP066308">
    <property type="protein sequence ID" value="QQE75864.1"/>
    <property type="molecule type" value="Genomic_DNA"/>
</dbReference>
<name>A0A7T5ENI3_9BACL</name>
<keyword evidence="1" id="KW-0732">Signal</keyword>
<keyword evidence="5" id="KW-1185">Reference proteome</keyword>
<dbReference type="RefSeq" id="WP_198829376.1">
    <property type="nucleotide sequence ID" value="NZ_CP066308.1"/>
</dbReference>